<accession>A0A8H6TZ76</accession>
<dbReference type="EMBL" id="JACAZH010000092">
    <property type="protein sequence ID" value="KAF7326813.1"/>
    <property type="molecule type" value="Genomic_DNA"/>
</dbReference>
<dbReference type="Proteomes" id="UP000623467">
    <property type="component" value="Unassembled WGS sequence"/>
</dbReference>
<dbReference type="InterPro" id="IPR021109">
    <property type="entry name" value="Peptidase_aspartic_dom_sf"/>
</dbReference>
<feature type="chain" id="PRO_5034239101" evidence="4">
    <location>
        <begin position="20"/>
        <end position="387"/>
    </location>
</feature>
<dbReference type="Gene3D" id="2.40.70.10">
    <property type="entry name" value="Acid Proteases"/>
    <property type="match status" value="2"/>
</dbReference>
<evidence type="ECO:0000313" key="6">
    <source>
        <dbReference type="EMBL" id="KAF7326813.1"/>
    </source>
</evidence>
<evidence type="ECO:0000259" key="5">
    <source>
        <dbReference type="PROSITE" id="PS51767"/>
    </source>
</evidence>
<dbReference type="GO" id="GO:0000324">
    <property type="term" value="C:fungal-type vacuole"/>
    <property type="evidence" value="ECO:0007669"/>
    <property type="project" value="TreeGrafter"/>
</dbReference>
<reference evidence="6" key="1">
    <citation type="submission" date="2020-05" db="EMBL/GenBank/DDBJ databases">
        <title>Mycena genomes resolve the evolution of fungal bioluminescence.</title>
        <authorList>
            <person name="Tsai I.J."/>
        </authorList>
    </citation>
    <scope>NUCLEOTIDE SEQUENCE</scope>
    <source>
        <strain evidence="6">160909Yilan</strain>
    </source>
</reference>
<dbReference type="Pfam" id="PF00026">
    <property type="entry name" value="Asp"/>
    <property type="match status" value="1"/>
</dbReference>
<name>A0A8H6TZ76_9AGAR</name>
<keyword evidence="3" id="KW-1015">Disulfide bond</keyword>
<keyword evidence="6" id="KW-0645">Protease</keyword>
<dbReference type="PANTHER" id="PTHR47966:SF51">
    <property type="entry name" value="BETA-SITE APP-CLEAVING ENZYME, ISOFORM A-RELATED"/>
    <property type="match status" value="1"/>
</dbReference>
<dbReference type="SUPFAM" id="SSF50630">
    <property type="entry name" value="Acid proteases"/>
    <property type="match status" value="1"/>
</dbReference>
<feature type="domain" description="Peptidase A1" evidence="5">
    <location>
        <begin position="66"/>
        <end position="383"/>
    </location>
</feature>
<dbReference type="InterPro" id="IPR033121">
    <property type="entry name" value="PEPTIDASE_A1"/>
</dbReference>
<dbReference type="GO" id="GO:0004190">
    <property type="term" value="F:aspartic-type endopeptidase activity"/>
    <property type="evidence" value="ECO:0007669"/>
    <property type="project" value="InterPro"/>
</dbReference>
<sequence length="387" mass="41335">MKHTQPFLALVLTAAAALGTTTPHSDFKVALSSAPANVTTRRMRVAASRTSSESLQDYFDGTDLQWYGKISVGTPPQDFTVVFDTGSATLEIPGTACGSACKNQHQFNTSASTTFVDKNSSSTLVFGTGVGVTPVNGTNWQLNVSLVADTVSVASLTVKSSELYLITYQTPTFAVDPFDGIMGLSPDSKAFFNAGGYRALMGMLFTPHNKGGAEVTLGGVDKTKFKKPLVYSTSLVNDDWQLESLGVYVNGQTTSLLNSSVPLYFDSGTSNMLFVEEIALAIYSLISPDILPNDDEPGTFGISCDRISKLPAVIDITFAGVEGHPPFNLTIPSSELSSGPFTDKPELCQTLINVSEGYNLVGLSLLKHYYSAWDMDVPQIGFSPNGF</sequence>
<evidence type="ECO:0000256" key="1">
    <source>
        <dbReference type="ARBA" id="ARBA00007447"/>
    </source>
</evidence>
<evidence type="ECO:0000256" key="4">
    <source>
        <dbReference type="SAM" id="SignalP"/>
    </source>
</evidence>
<keyword evidence="6" id="KW-0378">Hydrolase</keyword>
<keyword evidence="7" id="KW-1185">Reference proteome</keyword>
<proteinExistence type="inferred from homology"/>
<organism evidence="6 7">
    <name type="scientific">Mycena sanguinolenta</name>
    <dbReference type="NCBI Taxonomy" id="230812"/>
    <lineage>
        <taxon>Eukaryota</taxon>
        <taxon>Fungi</taxon>
        <taxon>Dikarya</taxon>
        <taxon>Basidiomycota</taxon>
        <taxon>Agaricomycotina</taxon>
        <taxon>Agaricomycetes</taxon>
        <taxon>Agaricomycetidae</taxon>
        <taxon>Agaricales</taxon>
        <taxon>Marasmiineae</taxon>
        <taxon>Mycenaceae</taxon>
        <taxon>Mycena</taxon>
    </lineage>
</organism>
<feature type="signal peptide" evidence="4">
    <location>
        <begin position="1"/>
        <end position="19"/>
    </location>
</feature>
<keyword evidence="4" id="KW-0732">Signal</keyword>
<dbReference type="InterPro" id="IPR001461">
    <property type="entry name" value="Aspartic_peptidase_A1"/>
</dbReference>
<gene>
    <name evidence="6" type="ORF">MSAN_02496800</name>
</gene>
<dbReference type="GO" id="GO:0006508">
    <property type="term" value="P:proteolysis"/>
    <property type="evidence" value="ECO:0007669"/>
    <property type="project" value="UniProtKB-KW"/>
</dbReference>
<feature type="disulfide bond" evidence="3">
    <location>
        <begin position="97"/>
        <end position="101"/>
    </location>
</feature>
<comment type="similarity">
    <text evidence="1">Belongs to the peptidase A1 family.</text>
</comment>
<dbReference type="OrthoDB" id="771136at2759"/>
<dbReference type="PROSITE" id="PS51767">
    <property type="entry name" value="PEPTIDASE_A1"/>
    <property type="match status" value="1"/>
</dbReference>
<dbReference type="PRINTS" id="PR00792">
    <property type="entry name" value="PEPSIN"/>
</dbReference>
<evidence type="ECO:0000313" key="7">
    <source>
        <dbReference type="Proteomes" id="UP000623467"/>
    </source>
</evidence>
<comment type="caution">
    <text evidence="6">The sequence shown here is derived from an EMBL/GenBank/DDBJ whole genome shotgun (WGS) entry which is preliminary data.</text>
</comment>
<dbReference type="PANTHER" id="PTHR47966">
    <property type="entry name" value="BETA-SITE APP-CLEAVING ENZYME, ISOFORM A-RELATED"/>
    <property type="match status" value="1"/>
</dbReference>
<feature type="active site" evidence="2">
    <location>
        <position position="84"/>
    </location>
</feature>
<evidence type="ECO:0000256" key="3">
    <source>
        <dbReference type="PIRSR" id="PIRSR601461-2"/>
    </source>
</evidence>
<dbReference type="CDD" id="cd05471">
    <property type="entry name" value="pepsin_like"/>
    <property type="match status" value="1"/>
</dbReference>
<dbReference type="InterPro" id="IPR034164">
    <property type="entry name" value="Pepsin-like_dom"/>
</dbReference>
<protein>
    <submittedName>
        <fullName evidence="6">Acid protease</fullName>
    </submittedName>
</protein>
<dbReference type="AlphaFoldDB" id="A0A8H6TZ76"/>
<evidence type="ECO:0000256" key="2">
    <source>
        <dbReference type="PIRSR" id="PIRSR601461-1"/>
    </source>
</evidence>
<feature type="active site" evidence="2">
    <location>
        <position position="266"/>
    </location>
</feature>